<feature type="region of interest" description="Disordered" evidence="7">
    <location>
        <begin position="714"/>
        <end position="736"/>
    </location>
</feature>
<evidence type="ECO:0000256" key="7">
    <source>
        <dbReference type="SAM" id="MobiDB-lite"/>
    </source>
</evidence>
<dbReference type="PANTHER" id="PTHR11219:SF72">
    <property type="entry name" value="TENEURIN-M"/>
    <property type="match status" value="1"/>
</dbReference>
<dbReference type="PROSITE" id="PS00022">
    <property type="entry name" value="EGF_1"/>
    <property type="match status" value="1"/>
</dbReference>
<keyword evidence="1 6" id="KW-0245">EGF-like domain</keyword>
<dbReference type="Pfam" id="PF25021">
    <property type="entry name" value="TEN_NHL"/>
    <property type="match status" value="1"/>
</dbReference>
<dbReference type="Pfam" id="PF25020">
    <property type="entry name" value="TTR_TEN1-4"/>
    <property type="match status" value="1"/>
</dbReference>
<dbReference type="FunFam" id="2.10.25.10:FF:000021">
    <property type="entry name" value="Teneurin transmembrane protein 2"/>
    <property type="match status" value="1"/>
</dbReference>
<evidence type="ECO:0000259" key="8">
    <source>
        <dbReference type="PROSITE" id="PS50026"/>
    </source>
</evidence>
<evidence type="ECO:0000256" key="6">
    <source>
        <dbReference type="PROSITE-ProRule" id="PRU00076"/>
    </source>
</evidence>
<dbReference type="InterPro" id="IPR056820">
    <property type="entry name" value="TEN_TTR-like"/>
</dbReference>
<dbReference type="Pfam" id="PF24329">
    <property type="entry name" value="FN-plug_TEN1-4"/>
    <property type="match status" value="1"/>
</dbReference>
<dbReference type="PANTHER" id="PTHR11219">
    <property type="entry name" value="TENEURIN AND N-ACETYLGLUCOSAMINE-1-PHOSPHODIESTER ALPHA-N-ACETYLGLUCOSAMINIDASE"/>
    <property type="match status" value="1"/>
</dbReference>
<reference evidence="9" key="1">
    <citation type="submission" date="2020-11" db="EMBL/GenBank/DDBJ databases">
        <authorList>
            <person name="Tran Van P."/>
        </authorList>
    </citation>
    <scope>NUCLEOTIDE SEQUENCE</scope>
</reference>
<dbReference type="PROSITE" id="PS01186">
    <property type="entry name" value="EGF_2"/>
    <property type="match status" value="1"/>
</dbReference>
<dbReference type="SUPFAM" id="SSF49464">
    <property type="entry name" value="Carboxypeptidase regulatory domain-like"/>
    <property type="match status" value="1"/>
</dbReference>
<keyword evidence="4 6" id="KW-1015">Disulfide bond</keyword>
<keyword evidence="3" id="KW-0130">Cell adhesion</keyword>
<dbReference type="FunFam" id="2.10.25.10:FF:000474">
    <property type="entry name" value="Teneurin transmembrane protein 2"/>
    <property type="match status" value="1"/>
</dbReference>
<dbReference type="GO" id="GO:0008045">
    <property type="term" value="P:motor neuron axon guidance"/>
    <property type="evidence" value="ECO:0007669"/>
    <property type="project" value="TreeGrafter"/>
</dbReference>
<feature type="domain" description="EGF-like" evidence="8">
    <location>
        <begin position="155"/>
        <end position="191"/>
    </location>
</feature>
<feature type="disulfide bond" evidence="6">
    <location>
        <begin position="181"/>
        <end position="190"/>
    </location>
</feature>
<proteinExistence type="predicted"/>
<evidence type="ECO:0000313" key="9">
    <source>
        <dbReference type="EMBL" id="CAD7401781.1"/>
    </source>
</evidence>
<evidence type="ECO:0000256" key="1">
    <source>
        <dbReference type="ARBA" id="ARBA00022536"/>
    </source>
</evidence>
<dbReference type="EMBL" id="OC318394">
    <property type="protein sequence ID" value="CAD7401781.1"/>
    <property type="molecule type" value="Genomic_DNA"/>
</dbReference>
<dbReference type="SUPFAM" id="SSF63829">
    <property type="entry name" value="Calcium-dependent phosphotriesterase"/>
    <property type="match status" value="1"/>
</dbReference>
<dbReference type="Gene3D" id="2.10.25.10">
    <property type="entry name" value="Laminin"/>
    <property type="match status" value="3"/>
</dbReference>
<protein>
    <recommendedName>
        <fullName evidence="8">EGF-like domain-containing protein</fullName>
    </recommendedName>
</protein>
<organism evidence="9">
    <name type="scientific">Timema cristinae</name>
    <name type="common">Walking stick</name>
    <dbReference type="NCBI Taxonomy" id="61476"/>
    <lineage>
        <taxon>Eukaryota</taxon>
        <taxon>Metazoa</taxon>
        <taxon>Ecdysozoa</taxon>
        <taxon>Arthropoda</taxon>
        <taxon>Hexapoda</taxon>
        <taxon>Insecta</taxon>
        <taxon>Pterygota</taxon>
        <taxon>Neoptera</taxon>
        <taxon>Polyneoptera</taxon>
        <taxon>Phasmatodea</taxon>
        <taxon>Timematodea</taxon>
        <taxon>Timematoidea</taxon>
        <taxon>Timematidae</taxon>
        <taxon>Timema</taxon>
    </lineage>
</organism>
<dbReference type="PROSITE" id="PS50026">
    <property type="entry name" value="EGF_3"/>
    <property type="match status" value="1"/>
</dbReference>
<dbReference type="InterPro" id="IPR057627">
    <property type="entry name" value="FN-plug_TEN1-4"/>
</dbReference>
<dbReference type="InterPro" id="IPR051216">
    <property type="entry name" value="Teneurin"/>
</dbReference>
<dbReference type="SMART" id="SM00181">
    <property type="entry name" value="EGF"/>
    <property type="match status" value="3"/>
</dbReference>
<dbReference type="GO" id="GO:0007155">
    <property type="term" value="P:cell adhesion"/>
    <property type="evidence" value="ECO:0007669"/>
    <property type="project" value="UniProtKB-KW"/>
</dbReference>
<dbReference type="Pfam" id="PF25024">
    <property type="entry name" value="EGF_TEN"/>
    <property type="match status" value="1"/>
</dbReference>
<feature type="disulfide bond" evidence="6">
    <location>
        <begin position="159"/>
        <end position="169"/>
    </location>
</feature>
<name>A0A7R9CT78_TIMCR</name>
<feature type="compositionally biased region" description="Polar residues" evidence="7">
    <location>
        <begin position="726"/>
        <end position="736"/>
    </location>
</feature>
<evidence type="ECO:0000256" key="4">
    <source>
        <dbReference type="ARBA" id="ARBA00023157"/>
    </source>
</evidence>
<dbReference type="Gene3D" id="2.120.10.30">
    <property type="entry name" value="TolB, C-terminal domain"/>
    <property type="match status" value="1"/>
</dbReference>
<evidence type="ECO:0000256" key="3">
    <source>
        <dbReference type="ARBA" id="ARBA00022889"/>
    </source>
</evidence>
<dbReference type="InterPro" id="IPR011042">
    <property type="entry name" value="6-blade_b-propeller_TolB-like"/>
</dbReference>
<comment type="caution">
    <text evidence="6">Lacks conserved residue(s) required for the propagation of feature annotation.</text>
</comment>
<evidence type="ECO:0000256" key="5">
    <source>
        <dbReference type="ARBA" id="ARBA00023180"/>
    </source>
</evidence>
<dbReference type="InterPro" id="IPR056822">
    <property type="entry name" value="TEN_NHL"/>
</dbReference>
<sequence>MVTGTVLMENVPVLEGTWASSVTKWTARTPLVLAMVSARTVCASAKRVGKVPTVVRWTTMPCNVCQTVQVMEHLTWRHKTCSCEPMWSGEDCSRELCDLDCGPHGHCVGDSCMCNPGWSGEFCNLKQCDTRCNEHGQCKNGTCLCVTGWNGRHCTMEGCPNSCSGHGECRVNSDSAWECRCYEGWDGRDCSVALEQSCSDGRDNDKDGLVDCEDPECCSNHLCRSSQLCVAAPKPIDILLRKQPPAITASFFERMKFLIEEGIRGRVVTAMGMGLMGVRVSTSTPLEGFTLTREDGWFDLLVNGGGAVTLQFGRSPFRAQTHIVNVPWNEVVIIDIIVMGTGDDKSTVPVPHSCAAHDYDLMKPVVLATWKHGFQGACPDKSAILAESQVIQESLQIPGTGLNLVYHSSRAAGYLSTIQLQITPDTVPASLKLIHLRITIEGILFEKTFEADPVIKFTYAWNRLNVYRQRVYGVTTAMVKVGYEYSDCKDIIWDVQTTKLSGHDMSISEVFSKRGMVLIYTLKHKPRVILTTMGDGHQRPLDCFECDGQATKQRLLAPVALASAPDGSIFVGDFNLVRRILVDGTVRTIVRLNATRVSYRYHLALSPLDGVLYISDPESHQIIRVRSVDDYSDPDHNWETAVGSGERCLPGDEAHCGDGALARVAVSADNVLYFADGTNIRMVDRDGIVTTVIGNHMHKSHWKPIPCEGTHQCGGGSPTLADRTSHQPIKTTHYIS</sequence>
<dbReference type="AlphaFoldDB" id="A0A7R9CT78"/>
<accession>A0A7R9CT78</accession>
<evidence type="ECO:0000256" key="2">
    <source>
        <dbReference type="ARBA" id="ARBA00022737"/>
    </source>
</evidence>
<gene>
    <name evidence="9" type="ORF">TCEB3V08_LOCUS6181</name>
</gene>
<keyword evidence="5" id="KW-0325">Glycoprotein</keyword>
<dbReference type="InterPro" id="IPR000742">
    <property type="entry name" value="EGF"/>
</dbReference>
<keyword evidence="2" id="KW-0677">Repeat</keyword>
<dbReference type="InterPro" id="IPR008969">
    <property type="entry name" value="CarboxyPept-like_regulatory"/>
</dbReference>